<dbReference type="Pfam" id="PF01433">
    <property type="entry name" value="Peptidase_M1"/>
    <property type="match status" value="1"/>
</dbReference>
<dbReference type="PANTHER" id="PTHR11533:SF174">
    <property type="entry name" value="PUROMYCIN-SENSITIVE AMINOPEPTIDASE-RELATED"/>
    <property type="match status" value="1"/>
</dbReference>
<feature type="transmembrane region" description="Helical" evidence="1">
    <location>
        <begin position="173"/>
        <end position="191"/>
    </location>
</feature>
<feature type="transmembrane region" description="Helical" evidence="1">
    <location>
        <begin position="51"/>
        <end position="75"/>
    </location>
</feature>
<keyword evidence="4" id="KW-1185">Reference proteome</keyword>
<feature type="transmembrane region" description="Helical" evidence="1">
    <location>
        <begin position="528"/>
        <end position="547"/>
    </location>
</feature>
<dbReference type="PANTHER" id="PTHR11533">
    <property type="entry name" value="PROTEASE M1 ZINC METALLOPROTEASE"/>
    <property type="match status" value="1"/>
</dbReference>
<feature type="transmembrane region" description="Helical" evidence="1">
    <location>
        <begin position="475"/>
        <end position="496"/>
    </location>
</feature>
<keyword evidence="1" id="KW-1133">Transmembrane helix</keyword>
<name>A0A238XDD0_9FLAO</name>
<gene>
    <name evidence="3" type="ORF">SAMN04488111_1801</name>
</gene>
<dbReference type="GO" id="GO:0043171">
    <property type="term" value="P:peptide catabolic process"/>
    <property type="evidence" value="ECO:0007669"/>
    <property type="project" value="TreeGrafter"/>
</dbReference>
<accession>A0A238XDD0</accession>
<evidence type="ECO:0000259" key="2">
    <source>
        <dbReference type="Pfam" id="PF01433"/>
    </source>
</evidence>
<organism evidence="3 4">
    <name type="scientific">Lutibacter flavus</name>
    <dbReference type="NCBI Taxonomy" id="691689"/>
    <lineage>
        <taxon>Bacteria</taxon>
        <taxon>Pseudomonadati</taxon>
        <taxon>Bacteroidota</taxon>
        <taxon>Flavobacteriia</taxon>
        <taxon>Flavobacteriales</taxon>
        <taxon>Flavobacteriaceae</taxon>
        <taxon>Lutibacter</taxon>
    </lineage>
</organism>
<dbReference type="OrthoDB" id="100605at2"/>
<dbReference type="InterPro" id="IPR050344">
    <property type="entry name" value="Peptidase_M1_aminopeptidases"/>
</dbReference>
<dbReference type="SUPFAM" id="SSF55486">
    <property type="entry name" value="Metalloproteases ('zincins'), catalytic domain"/>
    <property type="match status" value="1"/>
</dbReference>
<feature type="transmembrane region" description="Helical" evidence="1">
    <location>
        <begin position="21"/>
        <end position="39"/>
    </location>
</feature>
<evidence type="ECO:0000313" key="4">
    <source>
        <dbReference type="Proteomes" id="UP000198412"/>
    </source>
</evidence>
<dbReference type="AlphaFoldDB" id="A0A238XDD0"/>
<dbReference type="InterPro" id="IPR014782">
    <property type="entry name" value="Peptidase_M1_dom"/>
</dbReference>
<dbReference type="InterPro" id="IPR027268">
    <property type="entry name" value="Peptidase_M4/M1_CTD_sf"/>
</dbReference>
<feature type="transmembrane region" description="Helical" evidence="1">
    <location>
        <begin position="96"/>
        <end position="121"/>
    </location>
</feature>
<dbReference type="RefSeq" id="WP_089378093.1">
    <property type="nucleotide sequence ID" value="NZ_FZNX01000002.1"/>
</dbReference>
<evidence type="ECO:0000313" key="3">
    <source>
        <dbReference type="EMBL" id="SNR56513.1"/>
    </source>
</evidence>
<dbReference type="GO" id="GO:0016020">
    <property type="term" value="C:membrane"/>
    <property type="evidence" value="ECO:0007669"/>
    <property type="project" value="TreeGrafter"/>
</dbReference>
<feature type="transmembrane region" description="Helical" evidence="1">
    <location>
        <begin position="141"/>
        <end position="161"/>
    </location>
</feature>
<dbReference type="Proteomes" id="UP000198412">
    <property type="component" value="Unassembled WGS sequence"/>
</dbReference>
<dbReference type="Gene3D" id="1.10.390.10">
    <property type="entry name" value="Neutral Protease Domain 2"/>
    <property type="match status" value="1"/>
</dbReference>
<feature type="transmembrane region" description="Helical" evidence="1">
    <location>
        <begin position="360"/>
        <end position="379"/>
    </location>
</feature>
<keyword evidence="1" id="KW-0472">Membrane</keyword>
<reference evidence="4" key="1">
    <citation type="submission" date="2017-06" db="EMBL/GenBank/DDBJ databases">
        <authorList>
            <person name="Varghese N."/>
            <person name="Submissions S."/>
        </authorList>
    </citation>
    <scope>NUCLEOTIDE SEQUENCE [LARGE SCALE GENOMIC DNA]</scope>
    <source>
        <strain evidence="4">DSM 27993</strain>
    </source>
</reference>
<dbReference type="GO" id="GO:0008270">
    <property type="term" value="F:zinc ion binding"/>
    <property type="evidence" value="ECO:0007669"/>
    <property type="project" value="InterPro"/>
</dbReference>
<feature type="transmembrane region" description="Helical" evidence="1">
    <location>
        <begin position="568"/>
        <end position="589"/>
    </location>
</feature>
<feature type="transmembrane region" description="Helical" evidence="1">
    <location>
        <begin position="322"/>
        <end position="340"/>
    </location>
</feature>
<dbReference type="GO" id="GO:0070006">
    <property type="term" value="F:metalloaminopeptidase activity"/>
    <property type="evidence" value="ECO:0007669"/>
    <property type="project" value="TreeGrafter"/>
</dbReference>
<feature type="transmembrane region" description="Helical" evidence="1">
    <location>
        <begin position="411"/>
        <end position="436"/>
    </location>
</feature>
<dbReference type="GO" id="GO:0005737">
    <property type="term" value="C:cytoplasm"/>
    <property type="evidence" value="ECO:0007669"/>
    <property type="project" value="TreeGrafter"/>
</dbReference>
<dbReference type="GO" id="GO:0042277">
    <property type="term" value="F:peptide binding"/>
    <property type="evidence" value="ECO:0007669"/>
    <property type="project" value="TreeGrafter"/>
</dbReference>
<proteinExistence type="predicted"/>
<sequence length="1185" mass="135589">MFKKLIQFEVYYQLKQRAFPIFAILFLVLGVFVGRQGFAPTGVNFNAAYQVYFQTSILTLGSVFITMFFAISAMLRDEQHNMEPLIYSSSIKKSHYFWSRFLGTFIFSVLAFSPFLIGYFLGINTSNLDPERVADFQLMTYVQPWLYIVIPNIFICSTIIFSVSTLTKNSTATYVSAVFIYMLYFVSSIFLNSPLMAQAVPASPESMALAALADPFGIATFFEQTQYWTPFQKNTELLSFTGLFLKNRLIWILVSIGFLLTTYKLFSFRKITKKVKKEVKTKIDKQQVLAYKPIEAFHNFKVQTQAFIALLKVELKSVFRSLPFIAVLLMWLFIVFSELYSTVISGGEYGVSVYPFTNQLINLIVNPLTIFSLILIVFYSSEIVWKERSLNFNLIIDATPVKNWVFFLSKFSALLLLPIILITSGILICMAFQIGLGYTNFEFSLYAALFYHNGLQLAVFCMIALFVNSLVKNKYMGMGIFGLIVILCLKADMLGFQHPLTSLGFMPEVSYSNMNGFSGATNLFNHLAIYWLALGLMLVLISFKIWNRGVVTTISSQLKQLKHGWTKIQKLAIAFFMLLFIGAGSLVFYNVSIVSDYETSEDRLDFRENYERKFKKFESLERPYVTSRETEVALYPKQGMYTIKGDYVLKNKSDQPLSQVFITEGIPLENISIENANLIEHDALYGTYLFQFNKALKPNESVAYKFELKKESKGYDSDKTIVNNGTYITHGNFEQAFGYVSGFEITNRVERQKRNLPKKIKEKKPASHIALEDVKIEKTSFETIVSTENDQTALSSGNLIREWTENNRKFYHYKSSGKILPGIGYFSANYQSKKINHKGISIEQYYDENHNFNIDEVENSVKQTLDYCQENFGDYPFDYIRIAEVPSHWSMGGFAHPGMISMTEDRLYLSDVSNSTTFNLVAKRTIHEVAHQWWGHTLLAKPVVGGSLFVEGFAKYTEAVVMEKMYGKRALYALSEDARRKYFSGRSFAGDIEPPVYMVLGQGYISYGKAYTVLMALRDLIGEMQVNQVLKTITDKHRNINKLEANSIEFLDELYKVTSKENHILIDDWFKKVITYDLGIEESSYKALEKGMFEVKVKIKAKRFETMDSGELKQITIAEPIKIGVFTTHPSAVIDNSSILYYESNPINKEMTEIKFIVNEKPSYIAVDPFGTRSDENLVDNIAEL</sequence>
<feature type="transmembrane region" description="Helical" evidence="1">
    <location>
        <begin position="249"/>
        <end position="266"/>
    </location>
</feature>
<feature type="transmembrane region" description="Helical" evidence="1">
    <location>
        <begin position="448"/>
        <end position="468"/>
    </location>
</feature>
<feature type="domain" description="Peptidase M1 membrane alanine aminopeptidase" evidence="2">
    <location>
        <begin position="859"/>
        <end position="1068"/>
    </location>
</feature>
<keyword evidence="1" id="KW-0812">Transmembrane</keyword>
<protein>
    <submittedName>
        <fullName evidence="3">ABC-2 family transporter protein</fullName>
    </submittedName>
</protein>
<dbReference type="GO" id="GO:0005615">
    <property type="term" value="C:extracellular space"/>
    <property type="evidence" value="ECO:0007669"/>
    <property type="project" value="TreeGrafter"/>
</dbReference>
<dbReference type="EMBL" id="FZNX01000002">
    <property type="protein sequence ID" value="SNR56513.1"/>
    <property type="molecule type" value="Genomic_DNA"/>
</dbReference>
<evidence type="ECO:0000256" key="1">
    <source>
        <dbReference type="SAM" id="Phobius"/>
    </source>
</evidence>